<keyword evidence="7" id="KW-1185">Reference proteome</keyword>
<reference evidence="6" key="1">
    <citation type="journal article" date="2023" name="Mol. Phylogenet. Evol.">
        <title>Genome-scale phylogeny and comparative genomics of the fungal order Sordariales.</title>
        <authorList>
            <person name="Hensen N."/>
            <person name="Bonometti L."/>
            <person name="Westerberg I."/>
            <person name="Brannstrom I.O."/>
            <person name="Guillou S."/>
            <person name="Cros-Aarteil S."/>
            <person name="Calhoun S."/>
            <person name="Haridas S."/>
            <person name="Kuo A."/>
            <person name="Mondo S."/>
            <person name="Pangilinan J."/>
            <person name="Riley R."/>
            <person name="LaButti K."/>
            <person name="Andreopoulos B."/>
            <person name="Lipzen A."/>
            <person name="Chen C."/>
            <person name="Yan M."/>
            <person name="Daum C."/>
            <person name="Ng V."/>
            <person name="Clum A."/>
            <person name="Steindorff A."/>
            <person name="Ohm R.A."/>
            <person name="Martin F."/>
            <person name="Silar P."/>
            <person name="Natvig D.O."/>
            <person name="Lalanne C."/>
            <person name="Gautier V."/>
            <person name="Ament-Velasquez S.L."/>
            <person name="Kruys A."/>
            <person name="Hutchinson M.I."/>
            <person name="Powell A.J."/>
            <person name="Barry K."/>
            <person name="Miller A.N."/>
            <person name="Grigoriev I.V."/>
            <person name="Debuchy R."/>
            <person name="Gladieux P."/>
            <person name="Hiltunen Thoren M."/>
            <person name="Johannesson H."/>
        </authorList>
    </citation>
    <scope>NUCLEOTIDE SEQUENCE</scope>
    <source>
        <strain evidence="6">CBS 958.72</strain>
    </source>
</reference>
<dbReference type="PANTHER" id="PTHR12143">
    <property type="entry name" value="PEPTIDE N-GLYCANASE PNGASE -RELATED"/>
    <property type="match status" value="1"/>
</dbReference>
<accession>A0AAE0K485</accession>
<dbReference type="SMART" id="SM00460">
    <property type="entry name" value="TGc"/>
    <property type="match status" value="1"/>
</dbReference>
<keyword evidence="3" id="KW-0862">Zinc</keyword>
<dbReference type="InterPro" id="IPR038765">
    <property type="entry name" value="Papain-like_cys_pep_sf"/>
</dbReference>
<dbReference type="GO" id="GO:0006516">
    <property type="term" value="P:glycoprotein catabolic process"/>
    <property type="evidence" value="ECO:0007669"/>
    <property type="project" value="TreeGrafter"/>
</dbReference>
<evidence type="ECO:0000256" key="2">
    <source>
        <dbReference type="ARBA" id="ARBA00022723"/>
    </source>
</evidence>
<evidence type="ECO:0000259" key="5">
    <source>
        <dbReference type="SMART" id="SM00460"/>
    </source>
</evidence>
<organism evidence="6 7">
    <name type="scientific">Lasiosphaeria ovina</name>
    <dbReference type="NCBI Taxonomy" id="92902"/>
    <lineage>
        <taxon>Eukaryota</taxon>
        <taxon>Fungi</taxon>
        <taxon>Dikarya</taxon>
        <taxon>Ascomycota</taxon>
        <taxon>Pezizomycotina</taxon>
        <taxon>Sordariomycetes</taxon>
        <taxon>Sordariomycetidae</taxon>
        <taxon>Sordariales</taxon>
        <taxon>Lasiosphaeriaceae</taxon>
        <taxon>Lasiosphaeria</taxon>
    </lineage>
</organism>
<feature type="compositionally biased region" description="Low complexity" evidence="4">
    <location>
        <begin position="272"/>
        <end position="282"/>
    </location>
</feature>
<evidence type="ECO:0000256" key="1">
    <source>
        <dbReference type="ARBA" id="ARBA00009390"/>
    </source>
</evidence>
<dbReference type="InterPro" id="IPR002931">
    <property type="entry name" value="Transglutaminase-like"/>
</dbReference>
<dbReference type="Gene3D" id="3.10.620.30">
    <property type="match status" value="1"/>
</dbReference>
<reference evidence="6" key="2">
    <citation type="submission" date="2023-06" db="EMBL/GenBank/DDBJ databases">
        <authorList>
            <consortium name="Lawrence Berkeley National Laboratory"/>
            <person name="Haridas S."/>
            <person name="Hensen N."/>
            <person name="Bonometti L."/>
            <person name="Westerberg I."/>
            <person name="Brannstrom I.O."/>
            <person name="Guillou S."/>
            <person name="Cros-Aarteil S."/>
            <person name="Calhoun S."/>
            <person name="Kuo A."/>
            <person name="Mondo S."/>
            <person name="Pangilinan J."/>
            <person name="Riley R."/>
            <person name="Labutti K."/>
            <person name="Andreopoulos B."/>
            <person name="Lipzen A."/>
            <person name="Chen C."/>
            <person name="Yanf M."/>
            <person name="Daum C."/>
            <person name="Ng V."/>
            <person name="Clum A."/>
            <person name="Steindorff A."/>
            <person name="Ohm R."/>
            <person name="Martin F."/>
            <person name="Silar P."/>
            <person name="Natvig D."/>
            <person name="Lalanne C."/>
            <person name="Gautier V."/>
            <person name="Ament-Velasquez S.L."/>
            <person name="Kruys A."/>
            <person name="Hutchinson M.I."/>
            <person name="Powell A.J."/>
            <person name="Barry K."/>
            <person name="Miller A.N."/>
            <person name="Grigoriev I.V."/>
            <person name="Debuchy R."/>
            <person name="Gladieux P."/>
            <person name="Thoren M.H."/>
            <person name="Johannesson H."/>
        </authorList>
    </citation>
    <scope>NUCLEOTIDE SEQUENCE</scope>
    <source>
        <strain evidence="6">CBS 958.72</strain>
    </source>
</reference>
<feature type="domain" description="Transglutaminase-like" evidence="5">
    <location>
        <begin position="702"/>
        <end position="757"/>
    </location>
</feature>
<dbReference type="Gene3D" id="2.20.25.10">
    <property type="match status" value="1"/>
</dbReference>
<dbReference type="SUPFAM" id="SSF54001">
    <property type="entry name" value="Cysteine proteinases"/>
    <property type="match status" value="1"/>
</dbReference>
<dbReference type="GO" id="GO:0005829">
    <property type="term" value="C:cytosol"/>
    <property type="evidence" value="ECO:0007669"/>
    <property type="project" value="TreeGrafter"/>
</dbReference>
<dbReference type="Proteomes" id="UP001287356">
    <property type="component" value="Unassembled WGS sequence"/>
</dbReference>
<feature type="region of interest" description="Disordered" evidence="4">
    <location>
        <begin position="895"/>
        <end position="915"/>
    </location>
</feature>
<feature type="compositionally biased region" description="Polar residues" evidence="4">
    <location>
        <begin position="903"/>
        <end position="915"/>
    </location>
</feature>
<evidence type="ECO:0000256" key="4">
    <source>
        <dbReference type="SAM" id="MobiDB-lite"/>
    </source>
</evidence>
<evidence type="ECO:0000256" key="3">
    <source>
        <dbReference type="ARBA" id="ARBA00022833"/>
    </source>
</evidence>
<feature type="region of interest" description="Disordered" evidence="4">
    <location>
        <begin position="496"/>
        <end position="564"/>
    </location>
</feature>
<dbReference type="GO" id="GO:0046872">
    <property type="term" value="F:metal ion binding"/>
    <property type="evidence" value="ECO:0007669"/>
    <property type="project" value="UniProtKB-KW"/>
</dbReference>
<keyword evidence="2" id="KW-0479">Metal-binding</keyword>
<comment type="similarity">
    <text evidence="1">Belongs to the transglutaminase-like superfamily. PNGase family.</text>
</comment>
<sequence length="915" mass="102373">METATPFSQPDLRPHATGLSFLSQWTEKESTTWPNPEQSVGRYIGKVGRISCWEAKGPARHAFNEVAPKIKNHLDRFIEPISSWVTWSIYMLGKVPRNASPTIVFCCEVAAHRKEVRKVIKESGLLDGYRGLKTGHMPKAPDFEQLIQLANAHESAIKAEILRFASPPKASPCGARFAVGDSAAQATLGGVIQLEDKFYYTTAAHVFQPKITLPLIPLSESDDEIDIDGFSDIDETEDERGDNSDVDEFRVFGNRERLRAPPRQNFRESSRRNAASSEPSPSQNLGPVFLSSLDAPASDLDFALIEVTDALHARPNEIAGPSQQPCNPVKVAYVSEEPKDARVLSATSRGVLTGTMSGTPVYSRAPNSARFQQVFSVAFDYPLEVGDCGSWVVDAESGSLYGHVVAGSPDSGNAIVVPFHPVFQEIEWRSGLTPNLPLTDGKHADPLVDTMSIAKSQETSTTPEPPSPTKNQELFGDEWAKDLRVQFEQLLRTKRLASLPAKEKRTPEKPQSRGDSVAGNTPQADSAKRKYQLIPTPPEYTPQADSSKSKYEPIPTPPKPSEDSQKFRALLLSLSGFPIEWENPGLLDEALAVVPLDRIYGEAEEERQVLQVQAESCGDGRKPEWGYQDCVIRALLRWFKRSFFTWVNNPPCPVCFSPTKSEGFATPTPEEQACQARRVELYRCLTCGSFERFPRYASAWKLLVTRRGRVGEWANCFSMLCRAVGSRTRWVWNAEDHVWTEVYSEYQKRWIHIDACEEAWDDPLLYSERWGKKMSYCIAFSREGATDVTRRYVRSERFAGKRDRCPEDALLHVLNEIKALRRKDSSKEEQFQLEKGDARENIELRRYIGATIAEGLGRSLSKIPEPEPVVEPPPAYSRFIPDKLNSELLRWNTGLAGDFPASAQESQTSKPPDSD</sequence>
<dbReference type="InterPro" id="IPR050883">
    <property type="entry name" value="PNGase"/>
</dbReference>
<name>A0AAE0K485_9PEZI</name>
<protein>
    <recommendedName>
        <fullName evidence="5">Transglutaminase-like domain-containing protein</fullName>
    </recommendedName>
</protein>
<dbReference type="EMBL" id="JAULSN010000006">
    <property type="protein sequence ID" value="KAK3369340.1"/>
    <property type="molecule type" value="Genomic_DNA"/>
</dbReference>
<evidence type="ECO:0000313" key="7">
    <source>
        <dbReference type="Proteomes" id="UP001287356"/>
    </source>
</evidence>
<feature type="compositionally biased region" description="Basic and acidic residues" evidence="4">
    <location>
        <begin position="501"/>
        <end position="512"/>
    </location>
</feature>
<feature type="compositionally biased region" description="Basic and acidic residues" evidence="4">
    <location>
        <begin position="241"/>
        <end position="271"/>
    </location>
</feature>
<feature type="region of interest" description="Disordered" evidence="4">
    <location>
        <begin position="233"/>
        <end position="289"/>
    </location>
</feature>
<dbReference type="Pfam" id="PF01841">
    <property type="entry name" value="Transglut_core"/>
    <property type="match status" value="1"/>
</dbReference>
<dbReference type="AlphaFoldDB" id="A0AAE0K485"/>
<gene>
    <name evidence="6" type="ORF">B0T24DRAFT_557315</name>
</gene>
<evidence type="ECO:0000313" key="6">
    <source>
        <dbReference type="EMBL" id="KAK3369340.1"/>
    </source>
</evidence>
<comment type="caution">
    <text evidence="6">The sequence shown here is derived from an EMBL/GenBank/DDBJ whole genome shotgun (WGS) entry which is preliminary data.</text>
</comment>
<proteinExistence type="inferred from homology"/>
<dbReference type="GO" id="GO:0005634">
    <property type="term" value="C:nucleus"/>
    <property type="evidence" value="ECO:0007669"/>
    <property type="project" value="TreeGrafter"/>
</dbReference>
<dbReference type="GO" id="GO:0000224">
    <property type="term" value="F:peptide-N4-(N-acetyl-beta-glucosaminyl)asparagine amidase activity"/>
    <property type="evidence" value="ECO:0007669"/>
    <property type="project" value="TreeGrafter"/>
</dbReference>
<dbReference type="PANTHER" id="PTHR12143:SF19">
    <property type="entry name" value="PEPTIDE-N(4)-(N-ACETYL-BETA-GLUCOSAMINYL)ASPARAGINE AMIDASE"/>
    <property type="match status" value="1"/>
</dbReference>